<organism evidence="3 4">
    <name type="scientific">Bogoriella caseilytica</name>
    <dbReference type="NCBI Taxonomy" id="56055"/>
    <lineage>
        <taxon>Bacteria</taxon>
        <taxon>Bacillati</taxon>
        <taxon>Actinomycetota</taxon>
        <taxon>Actinomycetes</taxon>
        <taxon>Micrococcales</taxon>
        <taxon>Bogoriellaceae</taxon>
        <taxon>Bogoriella</taxon>
    </lineage>
</organism>
<dbReference type="PANTHER" id="PTHR33269">
    <property type="entry name" value="NADH-UBIQUINONE OXIDOREDUCTASE CHAIN 6"/>
    <property type="match status" value="1"/>
</dbReference>
<keyword evidence="4" id="KW-1185">Reference proteome</keyword>
<protein>
    <recommendedName>
        <fullName evidence="1">NADH-quinone oxidoreductase subunit J</fullName>
        <ecNumber evidence="1">7.1.1.-</ecNumber>
    </recommendedName>
</protein>
<keyword evidence="1" id="KW-0812">Transmembrane</keyword>
<dbReference type="GO" id="GO:0048038">
    <property type="term" value="F:quinone binding"/>
    <property type="evidence" value="ECO:0007669"/>
    <property type="project" value="UniProtKB-UniRule"/>
</dbReference>
<dbReference type="EC" id="7.1.1.-" evidence="1"/>
<keyword evidence="1" id="KW-0472">Membrane</keyword>
<feature type="transmembrane region" description="Helical" evidence="1">
    <location>
        <begin position="28"/>
        <end position="46"/>
    </location>
</feature>
<comment type="catalytic activity">
    <reaction evidence="1">
        <text>a quinone + NADH + 5 H(+)(in) = a quinol + NAD(+) + 4 H(+)(out)</text>
        <dbReference type="Rhea" id="RHEA:57888"/>
        <dbReference type="ChEBI" id="CHEBI:15378"/>
        <dbReference type="ChEBI" id="CHEBI:24646"/>
        <dbReference type="ChEBI" id="CHEBI:57540"/>
        <dbReference type="ChEBI" id="CHEBI:57945"/>
        <dbReference type="ChEBI" id="CHEBI:132124"/>
    </reaction>
</comment>
<keyword evidence="1" id="KW-0520">NAD</keyword>
<dbReference type="Pfam" id="PF00499">
    <property type="entry name" value="Oxidored_q3"/>
    <property type="match status" value="1"/>
</dbReference>
<feature type="transmembrane region" description="Helical" evidence="1">
    <location>
        <begin position="51"/>
        <end position="70"/>
    </location>
</feature>
<keyword evidence="1" id="KW-1133">Transmembrane helix</keyword>
<sequence length="327" mass="33797">MSATTILLAAGEGAQAPGAAAMGTGETVLFWVLAPVMILAACGVLFSRRAVYAAMGVVLIMICLAVMYIAQGATFLGVTQVVVYTGAIMMLFLFVLMLVGIDPSDSLHETIAGQRWIAALAGLGLVGVLAGIVTRVSLPDPVGVEAANADSNPVGVARLIFSDHVFAMELTGLLLIVAAVGAVTLTHGERLGKKFSQEDVQRAKMNAYAAGKGRLGQLPAPGVYARSNAADLPALSADGEPLTASVPRVLRVRGQARTIAEVSPELIERLAREQGGGAGSADTRTARLPAMRGDSAPVPYDQPAAGGTEPPQIEQSDAPTEQNEEEK</sequence>
<dbReference type="RefSeq" id="WP_245990827.1">
    <property type="nucleotide sequence ID" value="NZ_RKHK01000001.1"/>
</dbReference>
<evidence type="ECO:0000256" key="2">
    <source>
        <dbReference type="SAM" id="MobiDB-lite"/>
    </source>
</evidence>
<dbReference type="NCBIfam" id="NF005165">
    <property type="entry name" value="PRK06638.1-5"/>
    <property type="match status" value="1"/>
</dbReference>
<evidence type="ECO:0000256" key="1">
    <source>
        <dbReference type="RuleBase" id="RU004429"/>
    </source>
</evidence>
<feature type="transmembrane region" description="Helical" evidence="1">
    <location>
        <begin position="113"/>
        <end position="133"/>
    </location>
</feature>
<dbReference type="GO" id="GO:0005886">
    <property type="term" value="C:plasma membrane"/>
    <property type="evidence" value="ECO:0007669"/>
    <property type="project" value="UniProtKB-SubCell"/>
</dbReference>
<dbReference type="Gene3D" id="1.20.120.1200">
    <property type="entry name" value="NADH-ubiquinone/plastoquinone oxidoreductase chain 6, subunit NuoJ"/>
    <property type="match status" value="1"/>
</dbReference>
<comment type="function">
    <text evidence="1">NDH-1 shuttles electrons from NADH, via FMN and iron-sulfur (Fe-S) centers, to quinones in the respiratory chain. Couples the redox reaction to proton translocation (for every two electrons transferred, four hydrogen ions are translocated across the cytoplasmic membrane), and thus conserves the redox energy in a proton gradient.</text>
</comment>
<evidence type="ECO:0000313" key="4">
    <source>
        <dbReference type="Proteomes" id="UP000280668"/>
    </source>
</evidence>
<evidence type="ECO:0000313" key="3">
    <source>
        <dbReference type="EMBL" id="ROR72307.1"/>
    </source>
</evidence>
<reference evidence="3 4" key="1">
    <citation type="submission" date="2018-11" db="EMBL/GenBank/DDBJ databases">
        <title>Sequencing the genomes of 1000 actinobacteria strains.</title>
        <authorList>
            <person name="Klenk H.-P."/>
        </authorList>
    </citation>
    <scope>NUCLEOTIDE SEQUENCE [LARGE SCALE GENOMIC DNA]</scope>
    <source>
        <strain evidence="3 4">DSM 11294</strain>
    </source>
</reference>
<keyword evidence="1" id="KW-1003">Cell membrane</keyword>
<feature type="transmembrane region" description="Helical" evidence="1">
    <location>
        <begin position="165"/>
        <end position="185"/>
    </location>
</feature>
<comment type="subcellular location">
    <subcellularLocation>
        <location evidence="1">Cell membrane</location>
        <topology evidence="1">Multi-pass membrane protein</topology>
    </subcellularLocation>
</comment>
<proteinExistence type="inferred from homology"/>
<dbReference type="EMBL" id="RKHK01000001">
    <property type="protein sequence ID" value="ROR72307.1"/>
    <property type="molecule type" value="Genomic_DNA"/>
</dbReference>
<gene>
    <name evidence="3" type="ORF">EDD31_0658</name>
</gene>
<comment type="caution">
    <text evidence="3">The sequence shown here is derived from an EMBL/GenBank/DDBJ whole genome shotgun (WGS) entry which is preliminary data.</text>
</comment>
<dbReference type="InterPro" id="IPR001457">
    <property type="entry name" value="NADH_UbQ/plastoQ_OxRdtase_su6"/>
</dbReference>
<comment type="similarity">
    <text evidence="1">Belongs to the complex I subunit 6 family.</text>
</comment>
<dbReference type="PANTHER" id="PTHR33269:SF19">
    <property type="entry name" value="NADH-QUINONE OXIDOREDUCTASE SUBUNIT J"/>
    <property type="match status" value="1"/>
</dbReference>
<dbReference type="Proteomes" id="UP000280668">
    <property type="component" value="Unassembled WGS sequence"/>
</dbReference>
<dbReference type="InterPro" id="IPR042106">
    <property type="entry name" value="Nuo/plastoQ_OxRdtase_6_NuoJ"/>
</dbReference>
<name>A0A3N2BAN7_9MICO</name>
<dbReference type="GO" id="GO:0008137">
    <property type="term" value="F:NADH dehydrogenase (ubiquinone) activity"/>
    <property type="evidence" value="ECO:0007669"/>
    <property type="project" value="UniProtKB-UniRule"/>
</dbReference>
<feature type="transmembrane region" description="Helical" evidence="1">
    <location>
        <begin position="82"/>
        <end position="101"/>
    </location>
</feature>
<feature type="region of interest" description="Disordered" evidence="2">
    <location>
        <begin position="271"/>
        <end position="327"/>
    </location>
</feature>
<dbReference type="AlphaFoldDB" id="A0A3N2BAN7"/>
<keyword evidence="1" id="KW-0874">Quinone</keyword>
<accession>A0A3N2BAN7</accession>